<dbReference type="PANTHER" id="PTHR22306:SF2">
    <property type="entry name" value="CHROMOSOME 7 OPEN READING FRAME 50"/>
    <property type="match status" value="1"/>
</dbReference>
<dbReference type="InterPro" id="IPR019327">
    <property type="entry name" value="WKF"/>
</dbReference>
<evidence type="ECO:0000313" key="3">
    <source>
        <dbReference type="EMBL" id="WWC88651.1"/>
    </source>
</evidence>
<evidence type="ECO:0000313" key="4">
    <source>
        <dbReference type="Proteomes" id="UP001355207"/>
    </source>
</evidence>
<feature type="domain" description="WKF" evidence="2">
    <location>
        <begin position="212"/>
        <end position="264"/>
    </location>
</feature>
<feature type="region of interest" description="Disordered" evidence="1">
    <location>
        <begin position="264"/>
        <end position="343"/>
    </location>
</feature>
<name>A0AAX4JT79_9TREE</name>
<dbReference type="GeneID" id="91094234"/>
<evidence type="ECO:0000259" key="2">
    <source>
        <dbReference type="Pfam" id="PF10180"/>
    </source>
</evidence>
<feature type="compositionally biased region" description="Basic and acidic residues" evidence="1">
    <location>
        <begin position="315"/>
        <end position="336"/>
    </location>
</feature>
<feature type="region of interest" description="Disordered" evidence="1">
    <location>
        <begin position="64"/>
        <end position="153"/>
    </location>
</feature>
<feature type="compositionally biased region" description="Basic and acidic residues" evidence="1">
    <location>
        <begin position="97"/>
        <end position="122"/>
    </location>
</feature>
<dbReference type="Pfam" id="PF10180">
    <property type="entry name" value="WKF"/>
    <property type="match status" value="1"/>
</dbReference>
<keyword evidence="4" id="KW-1185">Reference proteome</keyword>
<dbReference type="EMBL" id="CP144101">
    <property type="protein sequence ID" value="WWC88651.1"/>
    <property type="molecule type" value="Genomic_DNA"/>
</dbReference>
<evidence type="ECO:0000256" key="1">
    <source>
        <dbReference type="SAM" id="MobiDB-lite"/>
    </source>
</evidence>
<accession>A0AAX4JT79</accession>
<feature type="compositionally biased region" description="Basic residues" evidence="1">
    <location>
        <begin position="143"/>
        <end position="153"/>
    </location>
</feature>
<dbReference type="PANTHER" id="PTHR22306">
    <property type="entry name" value="CHROMOSOME 7 OPEN READING FRAME 50"/>
    <property type="match status" value="1"/>
</dbReference>
<feature type="compositionally biased region" description="Basic residues" evidence="1">
    <location>
        <begin position="77"/>
        <end position="96"/>
    </location>
</feature>
<reference evidence="3 4" key="1">
    <citation type="submission" date="2024-01" db="EMBL/GenBank/DDBJ databases">
        <title>Comparative genomics of Cryptococcus and Kwoniella reveals pathogenesis evolution and contrasting modes of karyotype evolution via chromosome fusion or intercentromeric recombination.</title>
        <authorList>
            <person name="Coelho M.A."/>
            <person name="David-Palma M."/>
            <person name="Shea T."/>
            <person name="Bowers K."/>
            <person name="McGinley-Smith S."/>
            <person name="Mohammad A.W."/>
            <person name="Gnirke A."/>
            <person name="Yurkov A.M."/>
            <person name="Nowrousian M."/>
            <person name="Sun S."/>
            <person name="Cuomo C.A."/>
            <person name="Heitman J."/>
        </authorList>
    </citation>
    <scope>NUCLEOTIDE SEQUENCE [LARGE SCALE GENOMIC DNA]</scope>
    <source>
        <strain evidence="3 4">CBS 6074</strain>
    </source>
</reference>
<dbReference type="RefSeq" id="XP_066075414.1">
    <property type="nucleotide sequence ID" value="XM_066219317.1"/>
</dbReference>
<feature type="region of interest" description="Disordered" evidence="1">
    <location>
        <begin position="1"/>
        <end position="20"/>
    </location>
</feature>
<gene>
    <name evidence="3" type="ORF">L201_003564</name>
</gene>
<protein>
    <recommendedName>
        <fullName evidence="2">WKF domain-containing protein</fullName>
    </recommendedName>
</protein>
<organism evidence="3 4">
    <name type="scientific">Kwoniella dendrophila CBS 6074</name>
    <dbReference type="NCBI Taxonomy" id="1295534"/>
    <lineage>
        <taxon>Eukaryota</taxon>
        <taxon>Fungi</taxon>
        <taxon>Dikarya</taxon>
        <taxon>Basidiomycota</taxon>
        <taxon>Agaricomycotina</taxon>
        <taxon>Tremellomycetes</taxon>
        <taxon>Tremellales</taxon>
        <taxon>Cryptococcaceae</taxon>
        <taxon>Kwoniella</taxon>
    </lineage>
</organism>
<dbReference type="AlphaFoldDB" id="A0AAX4JT79"/>
<proteinExistence type="predicted"/>
<feature type="compositionally biased region" description="Polar residues" evidence="1">
    <location>
        <begin position="275"/>
        <end position="295"/>
    </location>
</feature>
<feature type="compositionally biased region" description="Acidic residues" evidence="1">
    <location>
        <begin position="299"/>
        <end position="314"/>
    </location>
</feature>
<sequence length="343" mass="39801">MSKDKEIKQDEKSSSKDLEKLEKKLKKAEEKMKKAEEKMRIVKEEYEKAQIQAQVKEQVEIQIEAIRDDNEVDKEDKKKKKDKKEKKEKKDKKRKRGNEVEHEVVEQDKVKVKELSGLKVEEEPATSSNDINGDDDDTEKSSKKLKKDKKEKKLKTKSEIDLLSGKQGDDKVKTIFNDTELSDQAKKNIYYAHLFSISRTSEGPEQSSEITTNWKFAKAKQNWLIRNIFSIDEIPDKYVELVFDYLKTVQGLSKTNLIESAKKIITPPPSKESETQPTEQPIEAQKSQAEITVQQDTDKAEEEIIPSEVPEAEEEKDKVQKDDKENENKKKERAQKLLDVMDN</sequence>
<dbReference type="Proteomes" id="UP001355207">
    <property type="component" value="Chromosome 4"/>
</dbReference>